<dbReference type="Gene3D" id="2.120.10.10">
    <property type="match status" value="3"/>
</dbReference>
<keyword evidence="2" id="KW-0732">Signal</keyword>
<feature type="signal peptide" evidence="2">
    <location>
        <begin position="1"/>
        <end position="33"/>
    </location>
</feature>
<dbReference type="SUPFAM" id="SSF49313">
    <property type="entry name" value="Cadherin-like"/>
    <property type="match status" value="1"/>
</dbReference>
<name>A0ABW1FY53_9ACTN</name>
<evidence type="ECO:0000313" key="4">
    <source>
        <dbReference type="EMBL" id="MFC5906566.1"/>
    </source>
</evidence>
<dbReference type="InterPro" id="IPR013783">
    <property type="entry name" value="Ig-like_fold"/>
</dbReference>
<dbReference type="SUPFAM" id="SSF50939">
    <property type="entry name" value="Sialidases"/>
    <property type="match status" value="2"/>
</dbReference>
<accession>A0ABW1FY53</accession>
<protein>
    <submittedName>
        <fullName evidence="4">Ig domain-containing protein</fullName>
    </submittedName>
</protein>
<organism evidence="4 5">
    <name type="scientific">Streptacidiphilus monticola</name>
    <dbReference type="NCBI Taxonomy" id="2161674"/>
    <lineage>
        <taxon>Bacteria</taxon>
        <taxon>Bacillati</taxon>
        <taxon>Actinomycetota</taxon>
        <taxon>Actinomycetes</taxon>
        <taxon>Kitasatosporales</taxon>
        <taxon>Streptomycetaceae</taxon>
        <taxon>Streptacidiphilus</taxon>
    </lineage>
</organism>
<proteinExistence type="predicted"/>
<sequence>MGTGTHPHRRARRRALTVLASLSLALGAVTAFASPTPAAGHGTHAATPALTQVSSDPYSDTQAQHATEVEPDTYSYGSTVVSAFQVGRVSGGGASNIGWATSTDGGQTWTHGFMPGSTTNTGGPYTAASDASVAYDAKDGVWMVSWLGITSGSNVDVELSRSTDGGHTWGNPVTISSGTFDDKNWTVCDNHAASPYYGHCYTEYDDANAGDAEHMRTSTDGGATWGAQLSPADSPSGLGGQPVVQPNGTVVVPFSSASEDAERSFTSSNGGASWGSSVQIATVSHHTVAGLEDAASDLASLAPKDTLREGPLPSAEIDAAGKVYAVWSDCRFRSGCTSNDIIMSTSANGTSWSTPVRVPIDAATSTADHFVPGIGVDPSSSGATARLGLTYYYYPNASCTDTTCQLNAGYVSSADGGATWTAPVQLAGPMTLAWLPNTSQGRMFGDYISTSVLAGGNAVPVIPVAHAPSGSTFDVAMYAPAGGLPIGQSTGNTVTVTNPGNQTTTVGTSVSLQISASDSGGASLSYTATGLPAGLSISSSGLISGTPTTAGASNVTVTAKDSTGASGSTSFTWTVTSSSGGCSAPGQKLGNPGFET</sequence>
<dbReference type="Proteomes" id="UP001596174">
    <property type="component" value="Unassembled WGS sequence"/>
</dbReference>
<keyword evidence="5" id="KW-1185">Reference proteome</keyword>
<dbReference type="InterPro" id="IPR006644">
    <property type="entry name" value="Cadg"/>
</dbReference>
<dbReference type="Pfam" id="PF13088">
    <property type="entry name" value="BNR_2"/>
    <property type="match status" value="1"/>
</dbReference>
<dbReference type="InterPro" id="IPR011040">
    <property type="entry name" value="Sialidase"/>
</dbReference>
<feature type="region of interest" description="Disordered" evidence="1">
    <location>
        <begin position="577"/>
        <end position="596"/>
    </location>
</feature>
<dbReference type="InterPro" id="IPR015919">
    <property type="entry name" value="Cadherin-like_sf"/>
</dbReference>
<gene>
    <name evidence="4" type="ORF">ACFP3V_04945</name>
</gene>
<dbReference type="RefSeq" id="WP_380580097.1">
    <property type="nucleotide sequence ID" value="NZ_JBHSQJ010000013.1"/>
</dbReference>
<feature type="non-terminal residue" evidence="4">
    <location>
        <position position="596"/>
    </location>
</feature>
<evidence type="ECO:0000259" key="3">
    <source>
        <dbReference type="SMART" id="SM00736"/>
    </source>
</evidence>
<evidence type="ECO:0000313" key="5">
    <source>
        <dbReference type="Proteomes" id="UP001596174"/>
    </source>
</evidence>
<dbReference type="Pfam" id="PF05345">
    <property type="entry name" value="He_PIG"/>
    <property type="match status" value="1"/>
</dbReference>
<dbReference type="SMART" id="SM00736">
    <property type="entry name" value="CADG"/>
    <property type="match status" value="1"/>
</dbReference>
<reference evidence="5" key="1">
    <citation type="journal article" date="2019" name="Int. J. Syst. Evol. Microbiol.">
        <title>The Global Catalogue of Microorganisms (GCM) 10K type strain sequencing project: providing services to taxonomists for standard genome sequencing and annotation.</title>
        <authorList>
            <consortium name="The Broad Institute Genomics Platform"/>
            <consortium name="The Broad Institute Genome Sequencing Center for Infectious Disease"/>
            <person name="Wu L."/>
            <person name="Ma J."/>
        </authorList>
    </citation>
    <scope>NUCLEOTIDE SEQUENCE [LARGE SCALE GENOMIC DNA]</scope>
    <source>
        <strain evidence="5">JCM 4816</strain>
    </source>
</reference>
<dbReference type="CDD" id="cd15482">
    <property type="entry name" value="Sialidase_non-viral"/>
    <property type="match status" value="1"/>
</dbReference>
<feature type="domain" description="Dystroglycan-type cadherin-like" evidence="3">
    <location>
        <begin position="494"/>
        <end position="582"/>
    </location>
</feature>
<evidence type="ECO:0000256" key="2">
    <source>
        <dbReference type="SAM" id="SignalP"/>
    </source>
</evidence>
<dbReference type="EMBL" id="JBHSQJ010000013">
    <property type="protein sequence ID" value="MFC5906566.1"/>
    <property type="molecule type" value="Genomic_DNA"/>
</dbReference>
<dbReference type="Gene3D" id="2.60.40.10">
    <property type="entry name" value="Immunoglobulins"/>
    <property type="match status" value="1"/>
</dbReference>
<dbReference type="InterPro" id="IPR036278">
    <property type="entry name" value="Sialidase_sf"/>
</dbReference>
<comment type="caution">
    <text evidence="4">The sequence shown here is derived from an EMBL/GenBank/DDBJ whole genome shotgun (WGS) entry which is preliminary data.</text>
</comment>
<evidence type="ECO:0000256" key="1">
    <source>
        <dbReference type="SAM" id="MobiDB-lite"/>
    </source>
</evidence>
<feature type="chain" id="PRO_5045142436" evidence="2">
    <location>
        <begin position="34"/>
        <end position="596"/>
    </location>
</feature>